<dbReference type="GO" id="GO:0008658">
    <property type="term" value="F:penicillin binding"/>
    <property type="evidence" value="ECO:0007669"/>
    <property type="project" value="InterPro"/>
</dbReference>
<dbReference type="InterPro" id="IPR036138">
    <property type="entry name" value="PBP_dimer_sf"/>
</dbReference>
<keyword evidence="3" id="KW-0472">Membrane</keyword>
<feature type="domain" description="Penicillin-binding protein transpeptidase" evidence="4">
    <location>
        <begin position="348"/>
        <end position="620"/>
    </location>
</feature>
<dbReference type="InterPro" id="IPR001460">
    <property type="entry name" value="PCN-bd_Tpept"/>
</dbReference>
<dbReference type="SUPFAM" id="SSF56601">
    <property type="entry name" value="beta-lactamase/transpeptidase-like"/>
    <property type="match status" value="1"/>
</dbReference>
<dbReference type="Gene3D" id="3.40.710.10">
    <property type="entry name" value="DD-peptidase/beta-lactamase superfamily"/>
    <property type="match status" value="1"/>
</dbReference>
<keyword evidence="7" id="KW-1185">Reference proteome</keyword>
<evidence type="ECO:0000259" key="5">
    <source>
        <dbReference type="Pfam" id="PF03717"/>
    </source>
</evidence>
<sequence>MGRRIAWVAVAALVLAAGAGGLWWWRDRESARDSAARALLTRYAKAWGAKDLSGVPFAEKGAAKDFAAATKGLGSATVVASGEDLSRSGTSATAQLSVTWTLPGDTTWSYETPVRLLEQDSGWVVAGPRDGSPWHPKLRAGQTMSLERTTPARGDLLDRDGEPLMPQGTVYQVQLDPVQADAADAAALEEVTGVTPGSVVEALADRKKSGSQAPIPVITYRESDYAPRKARLEAITGVIAPTATQPLGPTRTFGQPLLGTVGEVTAEIVEDSEGRYVAGDRAGLSGLQRQYDSTLAGTPGVTVTTSADRTLFTADPVDGKDVETTLSPSVQEAAEQALEDSGLDAPAAVVAVDVPSGQVLAAANSPTNGFDRAVTGRYPPGSTFKVASTYAYLTQGVTTPSSTVPCPPSVTVDGRSFTNYAGESIDGEVSFAEDFVHSCNTAFISLSQRLGTTDLTDAAEALGIGAGWADSLGVAGAFDGSVPETTKGTDQAAAVIGQGRDEVSPLALAVMSGSIGRGTYVAPELVVGSKGSPRPVALDGTAVGQIRSMMADTATSGTASVMRGTPGGTVRAKTGTASHAGAGQPYVWLTGYQGDVAFAVLVEAGVTGGETAAPVAKAFLTDLAQG</sequence>
<dbReference type="InterPro" id="IPR005311">
    <property type="entry name" value="PBP_dimer"/>
</dbReference>
<dbReference type="InterPro" id="IPR050515">
    <property type="entry name" value="Beta-lactam/transpept"/>
</dbReference>
<proteinExistence type="inferred from homology"/>
<dbReference type="Gene3D" id="3.90.1310.10">
    <property type="entry name" value="Penicillin-binding protein 2a (Domain 2)"/>
    <property type="match status" value="1"/>
</dbReference>
<dbReference type="PANTHER" id="PTHR30627">
    <property type="entry name" value="PEPTIDOGLYCAN D,D-TRANSPEPTIDASE"/>
    <property type="match status" value="1"/>
</dbReference>
<protein>
    <submittedName>
        <fullName evidence="6">Penicillin-binding protein</fullName>
    </submittedName>
</protein>
<dbReference type="Pfam" id="PF00905">
    <property type="entry name" value="Transpeptidase"/>
    <property type="match status" value="1"/>
</dbReference>
<dbReference type="EMBL" id="CP060712">
    <property type="protein sequence ID" value="QNN49467.1"/>
    <property type="molecule type" value="Genomic_DNA"/>
</dbReference>
<evidence type="ECO:0000259" key="4">
    <source>
        <dbReference type="Pfam" id="PF00905"/>
    </source>
</evidence>
<dbReference type="KEGG" id="pei:H9L10_15000"/>
<feature type="domain" description="Penicillin-binding protein dimerisation" evidence="5">
    <location>
        <begin position="149"/>
        <end position="305"/>
    </location>
</feature>
<dbReference type="GO" id="GO:0005886">
    <property type="term" value="C:plasma membrane"/>
    <property type="evidence" value="ECO:0007669"/>
    <property type="project" value="TreeGrafter"/>
</dbReference>
<dbReference type="GO" id="GO:0071555">
    <property type="term" value="P:cell wall organization"/>
    <property type="evidence" value="ECO:0007669"/>
    <property type="project" value="TreeGrafter"/>
</dbReference>
<comment type="similarity">
    <text evidence="2">Belongs to the transpeptidase family.</text>
</comment>
<dbReference type="RefSeq" id="WP_166099332.1">
    <property type="nucleotide sequence ID" value="NZ_BMMY01000005.1"/>
</dbReference>
<comment type="subcellular location">
    <subcellularLocation>
        <location evidence="1">Membrane</location>
    </subcellularLocation>
</comment>
<evidence type="ECO:0000256" key="2">
    <source>
        <dbReference type="ARBA" id="ARBA00007171"/>
    </source>
</evidence>
<evidence type="ECO:0000313" key="6">
    <source>
        <dbReference type="EMBL" id="QNN49467.1"/>
    </source>
</evidence>
<dbReference type="Pfam" id="PF03717">
    <property type="entry name" value="PBP_dimer"/>
    <property type="match status" value="1"/>
</dbReference>
<reference evidence="6 7" key="1">
    <citation type="submission" date="2020-08" db="EMBL/GenBank/DDBJ databases">
        <title>Genome sequence of Phycicoccus endophyticus JCM 31784T.</title>
        <authorList>
            <person name="Hyun D.-W."/>
            <person name="Bae J.-W."/>
        </authorList>
    </citation>
    <scope>NUCLEOTIDE SEQUENCE [LARGE SCALE GENOMIC DNA]</scope>
    <source>
        <strain evidence="6 7">JCM 31784</strain>
    </source>
</reference>
<evidence type="ECO:0000313" key="7">
    <source>
        <dbReference type="Proteomes" id="UP000515976"/>
    </source>
</evidence>
<dbReference type="SUPFAM" id="SSF56519">
    <property type="entry name" value="Penicillin binding protein dimerisation domain"/>
    <property type="match status" value="1"/>
</dbReference>
<name>A0A7G9R1J2_9MICO</name>
<dbReference type="GO" id="GO:0071972">
    <property type="term" value="F:peptidoglycan L,D-transpeptidase activity"/>
    <property type="evidence" value="ECO:0007669"/>
    <property type="project" value="TreeGrafter"/>
</dbReference>
<evidence type="ECO:0000256" key="1">
    <source>
        <dbReference type="ARBA" id="ARBA00004370"/>
    </source>
</evidence>
<gene>
    <name evidence="6" type="ORF">H9L10_15000</name>
</gene>
<accession>A0A7G9R1J2</accession>
<dbReference type="AlphaFoldDB" id="A0A7G9R1J2"/>
<dbReference type="Gene3D" id="3.30.1390.30">
    <property type="entry name" value="Penicillin-binding protein 2a, domain 3"/>
    <property type="match status" value="1"/>
</dbReference>
<organism evidence="6 7">
    <name type="scientific">Phycicoccus endophyticus</name>
    <dbReference type="NCBI Taxonomy" id="1690220"/>
    <lineage>
        <taxon>Bacteria</taxon>
        <taxon>Bacillati</taxon>
        <taxon>Actinomycetota</taxon>
        <taxon>Actinomycetes</taxon>
        <taxon>Micrococcales</taxon>
        <taxon>Intrasporangiaceae</taxon>
        <taxon>Phycicoccus</taxon>
    </lineage>
</organism>
<evidence type="ECO:0000256" key="3">
    <source>
        <dbReference type="ARBA" id="ARBA00023136"/>
    </source>
</evidence>
<dbReference type="InterPro" id="IPR012338">
    <property type="entry name" value="Beta-lactam/transpept-like"/>
</dbReference>
<dbReference type="PANTHER" id="PTHR30627:SF24">
    <property type="entry name" value="PENICILLIN-BINDING PROTEIN 4B"/>
    <property type="match status" value="1"/>
</dbReference>
<dbReference type="Proteomes" id="UP000515976">
    <property type="component" value="Chromosome"/>
</dbReference>